<accession>A0A9N7Z9C8</accession>
<sequence>MDERGTPRIRKPPIRLGGETSQYSGARLGHKPTLHAEMSLCMILIRGAARRPESLPAAGPSRLDPASLQATGKQPPHPTPPHPSNRTMRACTRPPDYGICTCGNGGYGGRAAQAEEGAEELDCFRMHGCERTTPHPSAC</sequence>
<reference evidence="2" key="1">
    <citation type="submission" date="2020-03" db="EMBL/GenBank/DDBJ databases">
        <authorList>
            <person name="Weist P."/>
        </authorList>
    </citation>
    <scope>NUCLEOTIDE SEQUENCE</scope>
</reference>
<evidence type="ECO:0000256" key="1">
    <source>
        <dbReference type="SAM" id="MobiDB-lite"/>
    </source>
</evidence>
<protein>
    <submittedName>
        <fullName evidence="2">Uncharacterized protein</fullName>
    </submittedName>
</protein>
<evidence type="ECO:0000313" key="3">
    <source>
        <dbReference type="Proteomes" id="UP001153269"/>
    </source>
</evidence>
<gene>
    <name evidence="2" type="ORF">PLEPLA_LOCUS42403</name>
</gene>
<dbReference type="EMBL" id="CADEAL010004220">
    <property type="protein sequence ID" value="CAB1454637.1"/>
    <property type="molecule type" value="Genomic_DNA"/>
</dbReference>
<proteinExistence type="predicted"/>
<dbReference type="AlphaFoldDB" id="A0A9N7Z9C8"/>
<organism evidence="2 3">
    <name type="scientific">Pleuronectes platessa</name>
    <name type="common">European plaice</name>
    <dbReference type="NCBI Taxonomy" id="8262"/>
    <lineage>
        <taxon>Eukaryota</taxon>
        <taxon>Metazoa</taxon>
        <taxon>Chordata</taxon>
        <taxon>Craniata</taxon>
        <taxon>Vertebrata</taxon>
        <taxon>Euteleostomi</taxon>
        <taxon>Actinopterygii</taxon>
        <taxon>Neopterygii</taxon>
        <taxon>Teleostei</taxon>
        <taxon>Neoteleostei</taxon>
        <taxon>Acanthomorphata</taxon>
        <taxon>Carangaria</taxon>
        <taxon>Pleuronectiformes</taxon>
        <taxon>Pleuronectoidei</taxon>
        <taxon>Pleuronectidae</taxon>
        <taxon>Pleuronectes</taxon>
    </lineage>
</organism>
<name>A0A9N7Z9C8_PLEPL</name>
<evidence type="ECO:0000313" key="2">
    <source>
        <dbReference type="EMBL" id="CAB1454637.1"/>
    </source>
</evidence>
<keyword evidence="3" id="KW-1185">Reference proteome</keyword>
<dbReference type="Proteomes" id="UP001153269">
    <property type="component" value="Unassembled WGS sequence"/>
</dbReference>
<feature type="region of interest" description="Disordered" evidence="1">
    <location>
        <begin position="53"/>
        <end position="90"/>
    </location>
</feature>
<comment type="caution">
    <text evidence="2">The sequence shown here is derived from an EMBL/GenBank/DDBJ whole genome shotgun (WGS) entry which is preliminary data.</text>
</comment>
<feature type="region of interest" description="Disordered" evidence="1">
    <location>
        <begin position="1"/>
        <end position="27"/>
    </location>
</feature>